<dbReference type="EMBL" id="JAGPYM010000002">
    <property type="protein sequence ID" value="KAH6898282.1"/>
    <property type="molecule type" value="Genomic_DNA"/>
</dbReference>
<dbReference type="Proteomes" id="UP000777438">
    <property type="component" value="Unassembled WGS sequence"/>
</dbReference>
<keyword evidence="4" id="KW-1185">Reference proteome</keyword>
<evidence type="ECO:0000313" key="4">
    <source>
        <dbReference type="Proteomes" id="UP000777438"/>
    </source>
</evidence>
<evidence type="ECO:0000256" key="1">
    <source>
        <dbReference type="SAM" id="MobiDB-lite"/>
    </source>
</evidence>
<accession>A0A9P8WHV8</accession>
<organism evidence="3 4">
    <name type="scientific">Thelonectria olida</name>
    <dbReference type="NCBI Taxonomy" id="1576542"/>
    <lineage>
        <taxon>Eukaryota</taxon>
        <taxon>Fungi</taxon>
        <taxon>Dikarya</taxon>
        <taxon>Ascomycota</taxon>
        <taxon>Pezizomycotina</taxon>
        <taxon>Sordariomycetes</taxon>
        <taxon>Hypocreomycetidae</taxon>
        <taxon>Hypocreales</taxon>
        <taxon>Nectriaceae</taxon>
        <taxon>Thelonectria</taxon>
    </lineage>
</organism>
<evidence type="ECO:0000256" key="2">
    <source>
        <dbReference type="SAM" id="Phobius"/>
    </source>
</evidence>
<protein>
    <recommendedName>
        <fullName evidence="5">Cytoskeleton-associated protein</fullName>
    </recommendedName>
</protein>
<keyword evidence="2" id="KW-1133">Transmembrane helix</keyword>
<feature type="transmembrane region" description="Helical" evidence="2">
    <location>
        <begin position="16"/>
        <end position="39"/>
    </location>
</feature>
<keyword evidence="2" id="KW-0472">Membrane</keyword>
<name>A0A9P8WHV8_9HYPO</name>
<feature type="compositionally biased region" description="Basic and acidic residues" evidence="1">
    <location>
        <begin position="288"/>
        <end position="299"/>
    </location>
</feature>
<dbReference type="AlphaFoldDB" id="A0A9P8WHV8"/>
<sequence length="330" mass="38436">MSWTNSLLTFARDERVILVSLGLATFSIVSSIYTVLTIIRDENEIPPPQPKTQYITQDTEDSLQLETLEKLLDHPNFSIREIAIKILCDRAVNDPDIIEGLLYEITKRNYDDRMRGLRTLALLTGQTLGLDNLEKLHNPKAYSALVRCLELCLYDNPPPDLTDSHWDEYYLRDMAERFCFMFLVELTNKYGPHLLIKAKFVEKWLARQDWGDDPEERRRSFKDYMDYRANRIVDVVTKIRLDRRGQKALKKAGLIDKAYPRINEIPDLIMEVEDTAQNGPLAEQQVPRTREHSAEEQRLRRQHREAMVLNDGTRPLGRDDIIERDHGSPA</sequence>
<dbReference type="OrthoDB" id="5385189at2759"/>
<reference evidence="3 4" key="1">
    <citation type="journal article" date="2021" name="Nat. Commun.">
        <title>Genetic determinants of endophytism in the Arabidopsis root mycobiome.</title>
        <authorList>
            <person name="Mesny F."/>
            <person name="Miyauchi S."/>
            <person name="Thiergart T."/>
            <person name="Pickel B."/>
            <person name="Atanasova L."/>
            <person name="Karlsson M."/>
            <person name="Huettel B."/>
            <person name="Barry K.W."/>
            <person name="Haridas S."/>
            <person name="Chen C."/>
            <person name="Bauer D."/>
            <person name="Andreopoulos W."/>
            <person name="Pangilinan J."/>
            <person name="LaButti K."/>
            <person name="Riley R."/>
            <person name="Lipzen A."/>
            <person name="Clum A."/>
            <person name="Drula E."/>
            <person name="Henrissat B."/>
            <person name="Kohler A."/>
            <person name="Grigoriev I.V."/>
            <person name="Martin F.M."/>
            <person name="Hacquard S."/>
        </authorList>
    </citation>
    <scope>NUCLEOTIDE SEQUENCE [LARGE SCALE GENOMIC DNA]</scope>
    <source>
        <strain evidence="3 4">MPI-CAGE-CH-0241</strain>
    </source>
</reference>
<evidence type="ECO:0000313" key="3">
    <source>
        <dbReference type="EMBL" id="KAH6898282.1"/>
    </source>
</evidence>
<feature type="compositionally biased region" description="Basic and acidic residues" evidence="1">
    <location>
        <begin position="316"/>
        <end position="330"/>
    </location>
</feature>
<comment type="caution">
    <text evidence="3">The sequence shown here is derived from an EMBL/GenBank/DDBJ whole genome shotgun (WGS) entry which is preliminary data.</text>
</comment>
<dbReference type="InterPro" id="IPR016024">
    <property type="entry name" value="ARM-type_fold"/>
</dbReference>
<proteinExistence type="predicted"/>
<keyword evidence="2" id="KW-0812">Transmembrane</keyword>
<dbReference type="SUPFAM" id="SSF48371">
    <property type="entry name" value="ARM repeat"/>
    <property type="match status" value="1"/>
</dbReference>
<gene>
    <name evidence="3" type="ORF">B0T10DRAFT_555610</name>
</gene>
<evidence type="ECO:0008006" key="5">
    <source>
        <dbReference type="Google" id="ProtNLM"/>
    </source>
</evidence>
<feature type="region of interest" description="Disordered" evidence="1">
    <location>
        <begin position="279"/>
        <end position="330"/>
    </location>
</feature>